<proteinExistence type="predicted"/>
<comment type="caution">
    <text evidence="1">The sequence shown here is derived from an EMBL/GenBank/DDBJ whole genome shotgun (WGS) entry which is preliminary data.</text>
</comment>
<accession>A0A843VU09</accession>
<dbReference type="EMBL" id="NMUH01001993">
    <property type="protein sequence ID" value="MQL97030.1"/>
    <property type="molecule type" value="Genomic_DNA"/>
</dbReference>
<name>A0A843VU09_COLES</name>
<gene>
    <name evidence="1" type="ORF">Taro_029715</name>
</gene>
<organism evidence="1 2">
    <name type="scientific">Colocasia esculenta</name>
    <name type="common">Wild taro</name>
    <name type="synonym">Arum esculentum</name>
    <dbReference type="NCBI Taxonomy" id="4460"/>
    <lineage>
        <taxon>Eukaryota</taxon>
        <taxon>Viridiplantae</taxon>
        <taxon>Streptophyta</taxon>
        <taxon>Embryophyta</taxon>
        <taxon>Tracheophyta</taxon>
        <taxon>Spermatophyta</taxon>
        <taxon>Magnoliopsida</taxon>
        <taxon>Liliopsida</taxon>
        <taxon>Araceae</taxon>
        <taxon>Aroideae</taxon>
        <taxon>Colocasieae</taxon>
        <taxon>Colocasia</taxon>
    </lineage>
</organism>
<reference evidence="1" key="1">
    <citation type="submission" date="2017-07" db="EMBL/GenBank/DDBJ databases">
        <title>Taro Niue Genome Assembly and Annotation.</title>
        <authorList>
            <person name="Atibalentja N."/>
            <person name="Keating K."/>
            <person name="Fields C.J."/>
        </authorList>
    </citation>
    <scope>NUCLEOTIDE SEQUENCE</scope>
    <source>
        <strain evidence="1">Niue_2</strain>
        <tissue evidence="1">Leaf</tissue>
    </source>
</reference>
<dbReference type="Proteomes" id="UP000652761">
    <property type="component" value="Unassembled WGS sequence"/>
</dbReference>
<protein>
    <submittedName>
        <fullName evidence="1">Uncharacterized protein</fullName>
    </submittedName>
</protein>
<evidence type="ECO:0000313" key="2">
    <source>
        <dbReference type="Proteomes" id="UP000652761"/>
    </source>
</evidence>
<sequence>FVCVLQEGCSCCYVACMVCVVAQCVRAAVARLAVDSLAVVFPVWRTVAGKSRRSALGRLQCIWVRSALLLGLSRCFVYRVALLVDRCNTCLWLLSAWCWLVVSSGEVLPESFFVGSGGKPFVVVLVRVSPKTVHGLRSFPGSPFVVSGGGSSQECSVFVSGHRCVAPVS</sequence>
<keyword evidence="2" id="KW-1185">Reference proteome</keyword>
<evidence type="ECO:0000313" key="1">
    <source>
        <dbReference type="EMBL" id="MQL97030.1"/>
    </source>
</evidence>
<dbReference type="AlphaFoldDB" id="A0A843VU09"/>
<feature type="non-terminal residue" evidence="1">
    <location>
        <position position="169"/>
    </location>
</feature>